<organism evidence="5 6">
    <name type="scientific">Coilia grayii</name>
    <name type="common">Gray's grenadier anchovy</name>
    <dbReference type="NCBI Taxonomy" id="363190"/>
    <lineage>
        <taxon>Eukaryota</taxon>
        <taxon>Metazoa</taxon>
        <taxon>Chordata</taxon>
        <taxon>Craniata</taxon>
        <taxon>Vertebrata</taxon>
        <taxon>Euteleostomi</taxon>
        <taxon>Actinopterygii</taxon>
        <taxon>Neopterygii</taxon>
        <taxon>Teleostei</taxon>
        <taxon>Clupei</taxon>
        <taxon>Clupeiformes</taxon>
        <taxon>Clupeoidei</taxon>
        <taxon>Engraulidae</taxon>
        <taxon>Coilinae</taxon>
        <taxon>Coilia</taxon>
    </lineage>
</organism>
<dbReference type="PANTHER" id="PTHR11486">
    <property type="entry name" value="FIBROBLAST GROWTH FACTOR"/>
    <property type="match status" value="1"/>
</dbReference>
<feature type="signal peptide" evidence="3">
    <location>
        <begin position="1"/>
        <end position="17"/>
    </location>
</feature>
<dbReference type="Gene3D" id="2.80.10.50">
    <property type="match status" value="1"/>
</dbReference>
<reference evidence="5 6" key="1">
    <citation type="submission" date="2024-09" db="EMBL/GenBank/DDBJ databases">
        <title>A chromosome-level genome assembly of Gray's grenadier anchovy, Coilia grayii.</title>
        <authorList>
            <person name="Fu Z."/>
        </authorList>
    </citation>
    <scope>NUCLEOTIDE SEQUENCE [LARGE SCALE GENOMIC DNA]</scope>
    <source>
        <strain evidence="5">G4</strain>
        <tissue evidence="5">Muscle</tissue>
    </source>
</reference>
<dbReference type="PRINTS" id="PR00263">
    <property type="entry name" value="HBGFFGF"/>
</dbReference>
<dbReference type="SUPFAM" id="SSF50353">
    <property type="entry name" value="Cytokine"/>
    <property type="match status" value="1"/>
</dbReference>
<dbReference type="Pfam" id="PF00167">
    <property type="entry name" value="FGF"/>
    <property type="match status" value="1"/>
</dbReference>
<dbReference type="PROSITE" id="PS00247">
    <property type="entry name" value="HBGF_FGF"/>
    <property type="match status" value="1"/>
</dbReference>
<feature type="region of interest" description="Disordered" evidence="4">
    <location>
        <begin position="199"/>
        <end position="220"/>
    </location>
</feature>
<evidence type="ECO:0000313" key="5">
    <source>
        <dbReference type="EMBL" id="KAL2077148.1"/>
    </source>
</evidence>
<evidence type="ECO:0000256" key="4">
    <source>
        <dbReference type="SAM" id="MobiDB-lite"/>
    </source>
</evidence>
<keyword evidence="2" id="KW-0339">Growth factor</keyword>
<dbReference type="EMBL" id="JBHFQA010000024">
    <property type="protein sequence ID" value="KAL2077148.1"/>
    <property type="molecule type" value="Genomic_DNA"/>
</dbReference>
<evidence type="ECO:0000256" key="2">
    <source>
        <dbReference type="ARBA" id="ARBA00023030"/>
    </source>
</evidence>
<keyword evidence="3" id="KW-0732">Signal</keyword>
<feature type="compositionally biased region" description="Polar residues" evidence="4">
    <location>
        <begin position="211"/>
        <end position="220"/>
    </location>
</feature>
<comment type="caution">
    <text evidence="5">The sequence shown here is derived from an EMBL/GenBank/DDBJ whole genome shotgun (WGS) entry which is preliminary data.</text>
</comment>
<dbReference type="GO" id="GO:0008083">
    <property type="term" value="F:growth factor activity"/>
    <property type="evidence" value="ECO:0007669"/>
    <property type="project" value="UniProtKB-KW"/>
</dbReference>
<dbReference type="FunFam" id="2.80.10.50:FF:000004">
    <property type="entry name" value="Fibroblast growth factor"/>
    <property type="match status" value="1"/>
</dbReference>
<proteinExistence type="inferred from homology"/>
<dbReference type="SMART" id="SM00442">
    <property type="entry name" value="FGF"/>
    <property type="match status" value="1"/>
</dbReference>
<feature type="chain" id="PRO_5044532579" description="Fibroblast growth factor" evidence="3">
    <location>
        <begin position="18"/>
        <end position="220"/>
    </location>
</feature>
<dbReference type="Proteomes" id="UP001591681">
    <property type="component" value="Unassembled WGS sequence"/>
</dbReference>
<dbReference type="PRINTS" id="PR00262">
    <property type="entry name" value="IL1HBGF"/>
</dbReference>
<name>A0ABD1IUB3_9TELE</name>
<comment type="similarity">
    <text evidence="1 3">Belongs to the heparin-binding growth factors family.</text>
</comment>
<dbReference type="InterPro" id="IPR008996">
    <property type="entry name" value="IL1/FGF"/>
</dbReference>
<gene>
    <name evidence="5" type="ORF">ACEWY4_026652</name>
</gene>
<dbReference type="AlphaFoldDB" id="A0ABD1IUB3"/>
<evidence type="ECO:0000313" key="6">
    <source>
        <dbReference type="Proteomes" id="UP001591681"/>
    </source>
</evidence>
<accession>A0ABD1IUB3</accession>
<keyword evidence="6" id="KW-1185">Reference proteome</keyword>
<sequence length="220" mass="24479">MLLPRLFVMATIGEVGALLQTMDAFGHVGSHFHLTSLGDSIAPMNDHSIPAERLSRSTSADLTHLKGIHRRRQLYCRTGFNLEILPDGTVQGTRKDHSRFGILEFISLAVGLISIKGVNSGLYLGMNNKGELYGSEKLTKECIFREAFEENWYNTYASNEYRHNGEKGAAYFVALNKDGTPRDGTKSRRHQKFTHFLPRSVDPKKVPVPNKDSTVAAGQS</sequence>
<protein>
    <recommendedName>
        <fullName evidence="3">Fibroblast growth factor</fullName>
        <shortName evidence="3">FGF</shortName>
    </recommendedName>
</protein>
<evidence type="ECO:0000256" key="3">
    <source>
        <dbReference type="RuleBase" id="RU049442"/>
    </source>
</evidence>
<dbReference type="InterPro" id="IPR002209">
    <property type="entry name" value="Fibroblast_GF_fam"/>
</dbReference>
<evidence type="ECO:0000256" key="1">
    <source>
        <dbReference type="ARBA" id="ARBA00007936"/>
    </source>
</evidence>